<dbReference type="InterPro" id="IPR037914">
    <property type="entry name" value="SpoVT-AbrB_sf"/>
</dbReference>
<comment type="caution">
    <text evidence="2">The sequence shown here is derived from an EMBL/GenBank/DDBJ whole genome shotgun (WGS) entry which is preliminary data.</text>
</comment>
<evidence type="ECO:0000313" key="3">
    <source>
        <dbReference type="Proteomes" id="UP001597203"/>
    </source>
</evidence>
<organism evidence="2 3">
    <name type="scientific">Sphingobium olei</name>
    <dbReference type="NCBI Taxonomy" id="420955"/>
    <lineage>
        <taxon>Bacteria</taxon>
        <taxon>Pseudomonadati</taxon>
        <taxon>Pseudomonadota</taxon>
        <taxon>Alphaproteobacteria</taxon>
        <taxon>Sphingomonadales</taxon>
        <taxon>Sphingomonadaceae</taxon>
        <taxon>Sphingobium</taxon>
    </lineage>
</organism>
<dbReference type="SMART" id="SM00966">
    <property type="entry name" value="SpoVT_AbrB"/>
    <property type="match status" value="1"/>
</dbReference>
<evidence type="ECO:0000313" key="2">
    <source>
        <dbReference type="EMBL" id="MFD1106616.1"/>
    </source>
</evidence>
<sequence length="74" mass="8532">MKSGKLTIKHQVTIPRDVRQALGLKAGDEVSFALEDGRAVLMKVDRSEIEWSRFLQAQMPEWDDPQEDAYWAEL</sequence>
<dbReference type="Gene3D" id="2.10.260.10">
    <property type="match status" value="1"/>
</dbReference>
<keyword evidence="2" id="KW-0238">DNA-binding</keyword>
<dbReference type="SUPFAM" id="SSF89447">
    <property type="entry name" value="AbrB/MazE/MraZ-like"/>
    <property type="match status" value="1"/>
</dbReference>
<dbReference type="Pfam" id="PF04014">
    <property type="entry name" value="MazE_antitoxin"/>
    <property type="match status" value="1"/>
</dbReference>
<dbReference type="NCBIfam" id="TIGR01439">
    <property type="entry name" value="lp_hng_hel_AbrB"/>
    <property type="match status" value="1"/>
</dbReference>
<name>A0ABW3P1U5_9SPHN</name>
<keyword evidence="3" id="KW-1185">Reference proteome</keyword>
<protein>
    <submittedName>
        <fullName evidence="2">AbrB/MazE/SpoVT family DNA-binding domain-containing protein</fullName>
    </submittedName>
</protein>
<gene>
    <name evidence="2" type="ORF">ACFQ24_17265</name>
</gene>
<dbReference type="InterPro" id="IPR007159">
    <property type="entry name" value="SpoVT-AbrB_dom"/>
</dbReference>
<dbReference type="EMBL" id="JBHTLS010000133">
    <property type="protein sequence ID" value="MFD1106616.1"/>
    <property type="molecule type" value="Genomic_DNA"/>
</dbReference>
<dbReference type="Proteomes" id="UP001597203">
    <property type="component" value="Unassembled WGS sequence"/>
</dbReference>
<feature type="domain" description="SpoVT-AbrB" evidence="1">
    <location>
        <begin position="4"/>
        <end position="49"/>
    </location>
</feature>
<evidence type="ECO:0000259" key="1">
    <source>
        <dbReference type="SMART" id="SM00966"/>
    </source>
</evidence>
<dbReference type="GO" id="GO:0003677">
    <property type="term" value="F:DNA binding"/>
    <property type="evidence" value="ECO:0007669"/>
    <property type="project" value="UniProtKB-KW"/>
</dbReference>
<reference evidence="3" key="1">
    <citation type="journal article" date="2019" name="Int. J. Syst. Evol. Microbiol.">
        <title>The Global Catalogue of Microorganisms (GCM) 10K type strain sequencing project: providing services to taxonomists for standard genome sequencing and annotation.</title>
        <authorList>
            <consortium name="The Broad Institute Genomics Platform"/>
            <consortium name="The Broad Institute Genome Sequencing Center for Infectious Disease"/>
            <person name="Wu L."/>
            <person name="Ma J."/>
        </authorList>
    </citation>
    <scope>NUCLEOTIDE SEQUENCE [LARGE SCALE GENOMIC DNA]</scope>
    <source>
        <strain evidence="3">CCUG 54329</strain>
    </source>
</reference>
<accession>A0ABW3P1U5</accession>
<dbReference type="RefSeq" id="WP_380913463.1">
    <property type="nucleotide sequence ID" value="NZ_JBHTLS010000133.1"/>
</dbReference>
<proteinExistence type="predicted"/>